<dbReference type="InterPro" id="IPR002656">
    <property type="entry name" value="Acyl_transf_3_dom"/>
</dbReference>
<evidence type="ECO:0000313" key="3">
    <source>
        <dbReference type="EMBL" id="MBJ7607937.1"/>
    </source>
</evidence>
<feature type="transmembrane region" description="Helical" evidence="1">
    <location>
        <begin position="12"/>
        <end position="31"/>
    </location>
</feature>
<evidence type="ECO:0000259" key="2">
    <source>
        <dbReference type="Pfam" id="PF01757"/>
    </source>
</evidence>
<dbReference type="Proteomes" id="UP000614410">
    <property type="component" value="Unassembled WGS sequence"/>
</dbReference>
<feature type="domain" description="Acyltransferase 3" evidence="2">
    <location>
        <begin position="9"/>
        <end position="325"/>
    </location>
</feature>
<keyword evidence="1" id="KW-1133">Transmembrane helix</keyword>
<feature type="transmembrane region" description="Helical" evidence="1">
    <location>
        <begin position="142"/>
        <end position="173"/>
    </location>
</feature>
<reference evidence="3 4" key="1">
    <citation type="submission" date="2020-10" db="EMBL/GenBank/DDBJ databases">
        <title>Ca. Dormibacterota MAGs.</title>
        <authorList>
            <person name="Montgomery K."/>
        </authorList>
    </citation>
    <scope>NUCLEOTIDE SEQUENCE [LARGE SCALE GENOMIC DNA]</scope>
    <source>
        <strain evidence="3">Mitchell_Peninsula_5</strain>
    </source>
</reference>
<gene>
    <name evidence="3" type="ORF">JF887_00690</name>
</gene>
<evidence type="ECO:0000313" key="4">
    <source>
        <dbReference type="Proteomes" id="UP000614410"/>
    </source>
</evidence>
<dbReference type="PANTHER" id="PTHR23028">
    <property type="entry name" value="ACETYLTRANSFERASE"/>
    <property type="match status" value="1"/>
</dbReference>
<dbReference type="Pfam" id="PF01757">
    <property type="entry name" value="Acyl_transf_3"/>
    <property type="match status" value="1"/>
</dbReference>
<dbReference type="InterPro" id="IPR050879">
    <property type="entry name" value="Acyltransferase_3"/>
</dbReference>
<keyword evidence="3" id="KW-0012">Acyltransferase</keyword>
<comment type="caution">
    <text evidence="3">The sequence shown here is derived from an EMBL/GenBank/DDBJ whole genome shotgun (WGS) entry which is preliminary data.</text>
</comment>
<evidence type="ECO:0000256" key="1">
    <source>
        <dbReference type="SAM" id="Phobius"/>
    </source>
</evidence>
<dbReference type="GO" id="GO:0016020">
    <property type="term" value="C:membrane"/>
    <property type="evidence" value="ECO:0007669"/>
    <property type="project" value="TreeGrafter"/>
</dbReference>
<protein>
    <submittedName>
        <fullName evidence="3">Acyltransferase</fullName>
    </submittedName>
</protein>
<keyword evidence="1" id="KW-0812">Transmembrane</keyword>
<name>A0A934KMP2_9BACT</name>
<organism evidence="3 4">
    <name type="scientific">Candidatus Amunia macphersoniae</name>
    <dbReference type="NCBI Taxonomy" id="3127014"/>
    <lineage>
        <taxon>Bacteria</taxon>
        <taxon>Bacillati</taxon>
        <taxon>Candidatus Dormiibacterota</taxon>
        <taxon>Candidatus Dormibacteria</taxon>
        <taxon>Candidatus Aeolococcales</taxon>
        <taxon>Candidatus Aeolococcaceae</taxon>
        <taxon>Candidatus Amunia</taxon>
    </lineage>
</organism>
<dbReference type="PANTHER" id="PTHR23028:SF53">
    <property type="entry name" value="ACYL_TRANSF_3 DOMAIN-CONTAINING PROTEIN"/>
    <property type="match status" value="1"/>
</dbReference>
<feature type="transmembrane region" description="Helical" evidence="1">
    <location>
        <begin position="241"/>
        <end position="263"/>
    </location>
</feature>
<feature type="transmembrane region" description="Helical" evidence="1">
    <location>
        <begin position="193"/>
        <end position="209"/>
    </location>
</feature>
<feature type="transmembrane region" description="Helical" evidence="1">
    <location>
        <begin position="108"/>
        <end position="130"/>
    </location>
</feature>
<keyword evidence="1" id="KW-0472">Membrane</keyword>
<accession>A0A934KMP2</accession>
<feature type="transmembrane region" description="Helical" evidence="1">
    <location>
        <begin position="37"/>
        <end position="56"/>
    </location>
</feature>
<keyword evidence="3" id="KW-0808">Transferase</keyword>
<feature type="transmembrane region" description="Helical" evidence="1">
    <location>
        <begin position="216"/>
        <end position="235"/>
    </location>
</feature>
<proteinExistence type="predicted"/>
<feature type="transmembrane region" description="Helical" evidence="1">
    <location>
        <begin position="77"/>
        <end position="96"/>
    </location>
</feature>
<dbReference type="EMBL" id="JAEKNN010000005">
    <property type="protein sequence ID" value="MBJ7607937.1"/>
    <property type="molecule type" value="Genomic_DNA"/>
</dbReference>
<dbReference type="AlphaFoldDB" id="A0A934KMP2"/>
<sequence>MSGHRAYIPALDGLRGLAVLAVVVSHCWPQALPGGWAGVDIFFVLSGFLITSILLAEHERTGRISFRNFYTRRALRLLPAMGATLLMGVLIAGLLYSGSLNDTLREAIAAFLSVANWLVALGQVRSGLLVHTWTLSIEEQFYWTWPIVLSVALAVGGRRAALWTTIVLIGVVLLHRLTGLQGAYFRTDARADSLLVGCAVAIAASLGILDRVSTRIIKIGGITGTLSLGIVLAAGDHASSLMEGVGFTLVGLAAATVVVAIAVRPMRLPVEMACCPPLVWVGQRSYGVYLYHPLCIAILAPRLGTEGLFTLVGTALLVLVTAAASYRYLETPFLRLKDGVGAPGHRQLPTPVPLT</sequence>
<dbReference type="GO" id="GO:0016747">
    <property type="term" value="F:acyltransferase activity, transferring groups other than amino-acyl groups"/>
    <property type="evidence" value="ECO:0007669"/>
    <property type="project" value="InterPro"/>
</dbReference>
<feature type="transmembrane region" description="Helical" evidence="1">
    <location>
        <begin position="308"/>
        <end position="329"/>
    </location>
</feature>
<dbReference type="GO" id="GO:0009103">
    <property type="term" value="P:lipopolysaccharide biosynthetic process"/>
    <property type="evidence" value="ECO:0007669"/>
    <property type="project" value="TreeGrafter"/>
</dbReference>